<dbReference type="Gene3D" id="3.80.10.10">
    <property type="entry name" value="Ribonuclease Inhibitor"/>
    <property type="match status" value="1"/>
</dbReference>
<evidence type="ECO:0000259" key="1">
    <source>
        <dbReference type="PROSITE" id="PS50181"/>
    </source>
</evidence>
<dbReference type="PROSITE" id="PS50181">
    <property type="entry name" value="FBOX"/>
    <property type="match status" value="1"/>
</dbReference>
<dbReference type="PANTHER" id="PTHR34223:SF80">
    <property type="entry name" value="OS11G0205900 PROTEIN"/>
    <property type="match status" value="1"/>
</dbReference>
<dbReference type="AlphaFoldDB" id="A0ABC9GW36"/>
<evidence type="ECO:0000313" key="3">
    <source>
        <dbReference type="Proteomes" id="UP001497457"/>
    </source>
</evidence>
<keyword evidence="3" id="KW-1185">Reference proteome</keyword>
<reference evidence="2 3" key="1">
    <citation type="submission" date="2024-10" db="EMBL/GenBank/DDBJ databases">
        <authorList>
            <person name="Ryan C."/>
        </authorList>
    </citation>
    <scope>NUCLEOTIDE SEQUENCE [LARGE SCALE GENOMIC DNA]</scope>
</reference>
<comment type="caution">
    <text evidence="2">The sequence shown here is derived from an EMBL/GenBank/DDBJ whole genome shotgun (WGS) entry which is preliminary data.</text>
</comment>
<gene>
    <name evidence="2" type="ORF">URODEC1_LOCUS119859</name>
</gene>
<organism evidence="2 3">
    <name type="scientific">Urochloa decumbens</name>
    <dbReference type="NCBI Taxonomy" id="240449"/>
    <lineage>
        <taxon>Eukaryota</taxon>
        <taxon>Viridiplantae</taxon>
        <taxon>Streptophyta</taxon>
        <taxon>Embryophyta</taxon>
        <taxon>Tracheophyta</taxon>
        <taxon>Spermatophyta</taxon>
        <taxon>Magnoliopsida</taxon>
        <taxon>Liliopsida</taxon>
        <taxon>Poales</taxon>
        <taxon>Poaceae</taxon>
        <taxon>PACMAD clade</taxon>
        <taxon>Panicoideae</taxon>
        <taxon>Panicodae</taxon>
        <taxon>Paniceae</taxon>
        <taxon>Melinidinae</taxon>
        <taxon>Urochloa</taxon>
    </lineage>
</organism>
<dbReference type="InterPro" id="IPR036047">
    <property type="entry name" value="F-box-like_dom_sf"/>
</dbReference>
<evidence type="ECO:0000313" key="2">
    <source>
        <dbReference type="EMBL" id="CAM0146248.1"/>
    </source>
</evidence>
<dbReference type="InterPro" id="IPR032675">
    <property type="entry name" value="LRR_dom_sf"/>
</dbReference>
<proteinExistence type="predicted"/>
<protein>
    <recommendedName>
        <fullName evidence="1">F-box domain-containing protein</fullName>
    </recommendedName>
</protein>
<feature type="domain" description="F-box" evidence="1">
    <location>
        <begin position="8"/>
        <end position="59"/>
    </location>
</feature>
<dbReference type="PANTHER" id="PTHR34223">
    <property type="entry name" value="OS11G0201299 PROTEIN"/>
    <property type="match status" value="1"/>
</dbReference>
<accession>A0ABC9GW36</accession>
<dbReference type="InterPro" id="IPR053197">
    <property type="entry name" value="F-box_SCFL_complex_component"/>
</dbReference>
<dbReference type="CDD" id="cd22160">
    <property type="entry name" value="F-box_AtFBL13-like"/>
    <property type="match status" value="1"/>
</dbReference>
<dbReference type="Pfam" id="PF00646">
    <property type="entry name" value="F-box"/>
    <property type="match status" value="1"/>
</dbReference>
<name>A0ABC9GW36_9POAL</name>
<dbReference type="SUPFAM" id="SSF81383">
    <property type="entry name" value="F-box domain"/>
    <property type="match status" value="1"/>
</dbReference>
<dbReference type="EMBL" id="CAXIPR030000518">
    <property type="protein sequence ID" value="CAM0146248.1"/>
    <property type="molecule type" value="Genomic_DNA"/>
</dbReference>
<dbReference type="InterPro" id="IPR053781">
    <property type="entry name" value="F-box_AtFBL13-like"/>
</dbReference>
<dbReference type="Proteomes" id="UP001497457">
    <property type="component" value="Unassembled WGS sequence"/>
</dbReference>
<sequence length="387" mass="43882">MPALSSGRDRISDLPDDALHHVLSFLEARQAIRTSLLARRWRHLWKSATGLQVVSWSAVQEIRAFVDRLLLLREASHSHLRRCELYLLGGFSAADEPRMNFWIRQAVRNVRVFRLVIVGDHNLADPLFHPDGLPLVSRHLTRLELQAHIEFNDTFLNFSGCPALEELEITGCDFTTSANRISSISLKHLSICGSFSSRNSRTRIHAPNLVSLWLELLQLKVPTGTVVVDLNRGQDCKDVQCRDCYSIEDDSSNDGCVLLKGLSQAKKLALIAESKTFIFRRDLKRCPMFSNLKILLLNEHWCAPADLHALSCILEHSPVLEKPSLQLFSKGPRHKVKMKGSRNPSEIPTATLQHLETVEVKCEVIDEIVLNVLKFLSKLDIRFSFED</sequence>
<dbReference type="InterPro" id="IPR001810">
    <property type="entry name" value="F-box_dom"/>
</dbReference>